<dbReference type="SUPFAM" id="SSF57701">
    <property type="entry name" value="Zn2/Cys6 DNA-binding domain"/>
    <property type="match status" value="1"/>
</dbReference>
<feature type="domain" description="Zn(2)-C6 fungal-type" evidence="6">
    <location>
        <begin position="35"/>
        <end position="64"/>
    </location>
</feature>
<dbReference type="InterPro" id="IPR050613">
    <property type="entry name" value="Sec_Metabolite_Reg"/>
</dbReference>
<sequence length="911" mass="100660">MPVDTTGREKRAPCRGGVEERFREQEAKRTRGEIACAECNRLKLRCDKKIPCSTCVRRGCSAICPNSHLSGGQGTRFVLADTEQLHRKLVEMSERIRQLEDALAIETANSPTPHPLLHPDLLALRRDIEVFTPAPRKISQDESAFEDFGTLTISEDGVSRFLGRTGGQDTYLLDNCDLGIEPVETAENGCMGPGTTPAVPLLTAPVAPPQNWPFHHSQILENERPAEIEDRLPSWERAWTLCETYLEQSSWHIRLVRRTQLIDGLLTPIYKRHSLAPASVLSPAESTSSNSSASISPSSTSKILQTSITSHDLALLLAVFAVAALGDLTLPPYNDEAEKYYQLAKSIVSLETAAESPSVASIQALALMGTYCTLSDQPDSIERTFSTMSFACVLAASVGLHRDPAQWKLNPQVMYLRRHTFWQLFTIQNIQGLTSGRPTVFALRYSDCQFPDEAVNDDDETDEAKIDEGYWRWLYRFAKEIMHPINELTCAVGPVKYSDILELDRKLREMRVPKYLQIPPGGSDWERDGPYKVMQRLMSMLWRDLTMLWIHRSYFAKALLDFPLNPLRSQYATSFLSAYRSSLSLLKMAREHYQLSPNFMVRSWILWQNVFSALMVLGNVVIRGPRSSLAPAALVELNQGVTFFENAAGYANWANRASTVLFRLREKALATYAEHCTPPSMIPKEVGAEQSASSNSNTENVWGDELAIFGGPPRHMSNSRSLAGLAPEASSSPASSDSQNFAPPRANPPLSPPISLVGSSQSSLTFEPSACMSTVESHGLQTVQPHLQPNDSSPFTLDVPSLDSNIVDQNLWSQRPPTFDTSLYTISNATSNGSAPPHTSSQHVAPTELPQFSSSMFTEPSIHGPEGGSAMAVDPDEFAMSAVVNQGMGDAWSSFLQDSGLLNGPVDFNWN</sequence>
<feature type="coiled-coil region" evidence="4">
    <location>
        <begin position="82"/>
        <end position="109"/>
    </location>
</feature>
<comment type="subcellular location">
    <subcellularLocation>
        <location evidence="1">Nucleus</location>
    </subcellularLocation>
</comment>
<keyword evidence="2" id="KW-0479">Metal-binding</keyword>
<evidence type="ECO:0000256" key="5">
    <source>
        <dbReference type="SAM" id="MobiDB-lite"/>
    </source>
</evidence>
<dbReference type="Gene3D" id="4.10.240.10">
    <property type="entry name" value="Zn(2)-C6 fungal-type DNA-binding domain"/>
    <property type="match status" value="1"/>
</dbReference>
<keyword evidence="3" id="KW-0539">Nucleus</keyword>
<name>A0A4Y7Q432_9AGAM</name>
<keyword evidence="4" id="KW-0175">Coiled coil</keyword>
<dbReference type="Proteomes" id="UP000294933">
    <property type="component" value="Unassembled WGS sequence"/>
</dbReference>
<dbReference type="InterPro" id="IPR036864">
    <property type="entry name" value="Zn2-C6_fun-type_DNA-bd_sf"/>
</dbReference>
<organism evidence="7 8">
    <name type="scientific">Rickenella mellea</name>
    <dbReference type="NCBI Taxonomy" id="50990"/>
    <lineage>
        <taxon>Eukaryota</taxon>
        <taxon>Fungi</taxon>
        <taxon>Dikarya</taxon>
        <taxon>Basidiomycota</taxon>
        <taxon>Agaricomycotina</taxon>
        <taxon>Agaricomycetes</taxon>
        <taxon>Hymenochaetales</taxon>
        <taxon>Rickenellaceae</taxon>
        <taxon>Rickenella</taxon>
    </lineage>
</organism>
<dbReference type="GO" id="GO:0000981">
    <property type="term" value="F:DNA-binding transcription factor activity, RNA polymerase II-specific"/>
    <property type="evidence" value="ECO:0007669"/>
    <property type="project" value="InterPro"/>
</dbReference>
<dbReference type="AlphaFoldDB" id="A0A4Y7Q432"/>
<dbReference type="SMART" id="SM00066">
    <property type="entry name" value="GAL4"/>
    <property type="match status" value="1"/>
</dbReference>
<dbReference type="InterPro" id="IPR007219">
    <property type="entry name" value="XnlR_reg_dom"/>
</dbReference>
<feature type="compositionally biased region" description="Low complexity" evidence="5">
    <location>
        <begin position="721"/>
        <end position="738"/>
    </location>
</feature>
<keyword evidence="8" id="KW-1185">Reference proteome</keyword>
<evidence type="ECO:0000259" key="6">
    <source>
        <dbReference type="PROSITE" id="PS50048"/>
    </source>
</evidence>
<evidence type="ECO:0000313" key="8">
    <source>
        <dbReference type="Proteomes" id="UP000294933"/>
    </source>
</evidence>
<evidence type="ECO:0000256" key="2">
    <source>
        <dbReference type="ARBA" id="ARBA00022723"/>
    </source>
</evidence>
<dbReference type="CDD" id="cd12148">
    <property type="entry name" value="fungal_TF_MHR"/>
    <property type="match status" value="1"/>
</dbReference>
<dbReference type="OrthoDB" id="3347155at2759"/>
<dbReference type="Pfam" id="PF00172">
    <property type="entry name" value="Zn_clus"/>
    <property type="match status" value="1"/>
</dbReference>
<dbReference type="PANTHER" id="PTHR31001">
    <property type="entry name" value="UNCHARACTERIZED TRANSCRIPTIONAL REGULATORY PROTEIN"/>
    <property type="match status" value="1"/>
</dbReference>
<protein>
    <recommendedName>
        <fullName evidence="6">Zn(2)-C6 fungal-type domain-containing protein</fullName>
    </recommendedName>
</protein>
<evidence type="ECO:0000256" key="4">
    <source>
        <dbReference type="SAM" id="Coils"/>
    </source>
</evidence>
<dbReference type="PROSITE" id="PS50048">
    <property type="entry name" value="ZN2_CY6_FUNGAL_2"/>
    <property type="match status" value="1"/>
</dbReference>
<evidence type="ECO:0000313" key="7">
    <source>
        <dbReference type="EMBL" id="TDL21998.1"/>
    </source>
</evidence>
<gene>
    <name evidence="7" type="ORF">BD410DRAFT_770994</name>
</gene>
<dbReference type="GO" id="GO:0003677">
    <property type="term" value="F:DNA binding"/>
    <property type="evidence" value="ECO:0007669"/>
    <property type="project" value="InterPro"/>
</dbReference>
<reference evidence="7 8" key="1">
    <citation type="submission" date="2018-06" db="EMBL/GenBank/DDBJ databases">
        <title>A transcriptomic atlas of mushroom development highlights an independent origin of complex multicellularity.</title>
        <authorList>
            <consortium name="DOE Joint Genome Institute"/>
            <person name="Krizsan K."/>
            <person name="Almasi E."/>
            <person name="Merenyi Z."/>
            <person name="Sahu N."/>
            <person name="Viragh M."/>
            <person name="Koszo T."/>
            <person name="Mondo S."/>
            <person name="Kiss B."/>
            <person name="Balint B."/>
            <person name="Kues U."/>
            <person name="Barry K."/>
            <person name="Hegedus J.C."/>
            <person name="Henrissat B."/>
            <person name="Johnson J."/>
            <person name="Lipzen A."/>
            <person name="Ohm R."/>
            <person name="Nagy I."/>
            <person name="Pangilinan J."/>
            <person name="Yan J."/>
            <person name="Xiong Y."/>
            <person name="Grigoriev I.V."/>
            <person name="Hibbett D.S."/>
            <person name="Nagy L.G."/>
        </authorList>
    </citation>
    <scope>NUCLEOTIDE SEQUENCE [LARGE SCALE GENOMIC DNA]</scope>
    <source>
        <strain evidence="7 8">SZMC22713</strain>
    </source>
</reference>
<dbReference type="VEuPathDB" id="FungiDB:BD410DRAFT_770994"/>
<dbReference type="EMBL" id="ML170177">
    <property type="protein sequence ID" value="TDL21998.1"/>
    <property type="molecule type" value="Genomic_DNA"/>
</dbReference>
<dbReference type="Pfam" id="PF04082">
    <property type="entry name" value="Fungal_trans"/>
    <property type="match status" value="1"/>
</dbReference>
<dbReference type="PANTHER" id="PTHR31001:SF56">
    <property type="entry name" value="ZN(2)-C6 FUNGAL-TYPE DOMAIN-CONTAINING PROTEIN"/>
    <property type="match status" value="1"/>
</dbReference>
<evidence type="ECO:0000256" key="3">
    <source>
        <dbReference type="ARBA" id="ARBA00023242"/>
    </source>
</evidence>
<proteinExistence type="predicted"/>
<dbReference type="GO" id="GO:0008270">
    <property type="term" value="F:zinc ion binding"/>
    <property type="evidence" value="ECO:0007669"/>
    <property type="project" value="InterPro"/>
</dbReference>
<dbReference type="STRING" id="50990.A0A4Y7Q432"/>
<evidence type="ECO:0000256" key="1">
    <source>
        <dbReference type="ARBA" id="ARBA00004123"/>
    </source>
</evidence>
<accession>A0A4Y7Q432</accession>
<dbReference type="GO" id="GO:0006351">
    <property type="term" value="P:DNA-templated transcription"/>
    <property type="evidence" value="ECO:0007669"/>
    <property type="project" value="InterPro"/>
</dbReference>
<dbReference type="InterPro" id="IPR001138">
    <property type="entry name" value="Zn2Cys6_DnaBD"/>
</dbReference>
<dbReference type="GO" id="GO:0005634">
    <property type="term" value="C:nucleus"/>
    <property type="evidence" value="ECO:0007669"/>
    <property type="project" value="UniProtKB-SubCell"/>
</dbReference>
<feature type="region of interest" description="Disordered" evidence="5">
    <location>
        <begin position="717"/>
        <end position="761"/>
    </location>
</feature>